<dbReference type="Proteomes" id="UP000285301">
    <property type="component" value="Unassembled WGS sequence"/>
</dbReference>
<dbReference type="InterPro" id="IPR027417">
    <property type="entry name" value="P-loop_NTPase"/>
</dbReference>
<name>A0A3S3NV87_9ACAR</name>
<reference evidence="2 5" key="1">
    <citation type="journal article" date="2018" name="Gigascience">
        <title>Genomes of trombidid mites reveal novel predicted allergens and laterally-transferred genes associated with secondary metabolism.</title>
        <authorList>
            <person name="Dong X."/>
            <person name="Chaisiri K."/>
            <person name="Xia D."/>
            <person name="Armstrong S.D."/>
            <person name="Fang Y."/>
            <person name="Donnelly M.J."/>
            <person name="Kadowaki T."/>
            <person name="McGarry J.W."/>
            <person name="Darby A.C."/>
            <person name="Makepeace B.L."/>
        </authorList>
    </citation>
    <scope>NUCLEOTIDE SEQUENCE [LARGE SCALE GENOMIC DNA]</scope>
    <source>
        <strain evidence="2">UoL-WK</strain>
    </source>
</reference>
<dbReference type="Gene3D" id="1.10.533.10">
    <property type="entry name" value="Death Domain, Fas"/>
    <property type="match status" value="1"/>
</dbReference>
<dbReference type="InterPro" id="IPR001315">
    <property type="entry name" value="CARD"/>
</dbReference>
<gene>
    <name evidence="2" type="ORF">B4U79_16187</name>
    <name evidence="4" type="ORF">B4U79_17538</name>
    <name evidence="3" type="ORF">B4U79_17539</name>
</gene>
<dbReference type="OrthoDB" id="6478402at2759"/>
<accession>A0A3S3NV87</accession>
<evidence type="ECO:0000313" key="5">
    <source>
        <dbReference type="Proteomes" id="UP000285301"/>
    </source>
</evidence>
<protein>
    <recommendedName>
        <fullName evidence="1">CARD domain-containing protein</fullName>
    </recommendedName>
</protein>
<dbReference type="GO" id="GO:0006915">
    <property type="term" value="P:apoptotic process"/>
    <property type="evidence" value="ECO:0007669"/>
    <property type="project" value="UniProtKB-ARBA"/>
</dbReference>
<dbReference type="AlphaFoldDB" id="A0A3S3NV87"/>
<dbReference type="PANTHER" id="PTHR22845">
    <property type="entry name" value="APOPTOTIC PROTEASE-ACTIVATING FACTOR 1"/>
    <property type="match status" value="1"/>
</dbReference>
<dbReference type="CDD" id="cd01671">
    <property type="entry name" value="CARD"/>
    <property type="match status" value="1"/>
</dbReference>
<evidence type="ECO:0000259" key="1">
    <source>
        <dbReference type="PROSITE" id="PS50209"/>
    </source>
</evidence>
<dbReference type="InterPro" id="IPR042197">
    <property type="entry name" value="Apaf_helical"/>
</dbReference>
<dbReference type="InterPro" id="IPR002182">
    <property type="entry name" value="NB-ARC"/>
</dbReference>
<evidence type="ECO:0000313" key="2">
    <source>
        <dbReference type="EMBL" id="RWS06689.1"/>
    </source>
</evidence>
<dbReference type="Gene3D" id="3.40.50.300">
    <property type="entry name" value="P-loop containing nucleotide triphosphate hydrolases"/>
    <property type="match status" value="1"/>
</dbReference>
<evidence type="ECO:0000313" key="3">
    <source>
        <dbReference type="EMBL" id="RWS11334.1"/>
    </source>
</evidence>
<dbReference type="Pfam" id="PF00931">
    <property type="entry name" value="NB-ARC"/>
    <property type="match status" value="1"/>
</dbReference>
<dbReference type="Gene3D" id="1.10.8.430">
    <property type="entry name" value="Helical domain of apoptotic protease-activating factors"/>
    <property type="match status" value="1"/>
</dbReference>
<dbReference type="SUPFAM" id="SSF52540">
    <property type="entry name" value="P-loop containing nucleoside triphosphate hydrolases"/>
    <property type="match status" value="1"/>
</dbReference>
<proteinExistence type="predicted"/>
<dbReference type="GO" id="GO:0043531">
    <property type="term" value="F:ADP binding"/>
    <property type="evidence" value="ECO:0007669"/>
    <property type="project" value="InterPro"/>
</dbReference>
<keyword evidence="5" id="KW-1185">Reference proteome</keyword>
<feature type="domain" description="CARD" evidence="1">
    <location>
        <begin position="1"/>
        <end position="96"/>
    </location>
</feature>
<evidence type="ECO:0000313" key="4">
    <source>
        <dbReference type="EMBL" id="RWS11337.1"/>
    </source>
</evidence>
<dbReference type="InterPro" id="IPR011029">
    <property type="entry name" value="DEATH-like_dom_sf"/>
</dbReference>
<dbReference type="SUPFAM" id="SSF47986">
    <property type="entry name" value="DEATH domain"/>
    <property type="match status" value="1"/>
</dbReference>
<dbReference type="GO" id="GO:0005829">
    <property type="term" value="C:cytosol"/>
    <property type="evidence" value="ECO:0007669"/>
    <property type="project" value="UniProtKB-ARBA"/>
</dbReference>
<comment type="caution">
    <text evidence="2">The sequence shown here is derived from an EMBL/GenBank/DDBJ whole genome shotgun (WGS) entry which is preliminary data.</text>
</comment>
<dbReference type="EMBL" id="NCKU01001754">
    <property type="protein sequence ID" value="RWS11337.1"/>
    <property type="molecule type" value="Genomic_DNA"/>
</dbReference>
<dbReference type="PROSITE" id="PS50209">
    <property type="entry name" value="CARD"/>
    <property type="match status" value="1"/>
</dbReference>
<dbReference type="STRING" id="1965070.A0A3S3NV87"/>
<reference evidence="2" key="2">
    <citation type="submission" date="2018-11" db="EMBL/GenBank/DDBJ databases">
        <title>Trombidioid mite genomics.</title>
        <authorList>
            <person name="Dong X."/>
        </authorList>
    </citation>
    <scope>NUCLEOTIDE SEQUENCE</scope>
    <source>
        <strain evidence="2">UoL-WK</strain>
    </source>
</reference>
<dbReference type="GO" id="GO:0042981">
    <property type="term" value="P:regulation of apoptotic process"/>
    <property type="evidence" value="ECO:0007669"/>
    <property type="project" value="InterPro"/>
</dbReference>
<organism evidence="2 5">
    <name type="scientific">Dinothrombium tinctorium</name>
    <dbReference type="NCBI Taxonomy" id="1965070"/>
    <lineage>
        <taxon>Eukaryota</taxon>
        <taxon>Metazoa</taxon>
        <taxon>Ecdysozoa</taxon>
        <taxon>Arthropoda</taxon>
        <taxon>Chelicerata</taxon>
        <taxon>Arachnida</taxon>
        <taxon>Acari</taxon>
        <taxon>Acariformes</taxon>
        <taxon>Trombidiformes</taxon>
        <taxon>Prostigmata</taxon>
        <taxon>Anystina</taxon>
        <taxon>Parasitengona</taxon>
        <taxon>Trombidioidea</taxon>
        <taxon>Trombidiidae</taxon>
        <taxon>Dinothrombium</taxon>
    </lineage>
</organism>
<dbReference type="EMBL" id="NCKU01003941">
    <property type="protein sequence ID" value="RWS06689.1"/>
    <property type="molecule type" value="Genomic_DNA"/>
</dbReference>
<dbReference type="PANTHER" id="PTHR22845:SF5">
    <property type="entry name" value="APOPTOTIC PROTEASE-ACTIVATING FACTOR 1"/>
    <property type="match status" value="1"/>
</dbReference>
<sequence>MKQNERQALINCKYNLMRDIQTEYLADELCERDVINYEDKNYIWFGNTFDQYCHSILDTVTDSDLRDQKQRERVERLIEVLLKKNTDCFDQLIEVLSSAYPWLSMKLRDTVLQLDLMSADKIDRCIPFQERNLVRTEVIVNVRNELRRLGCGKKCVLIHGTILSGKTVTAAEVVREWTDSPFTDGIFWLNVGKLENALQVMSKLEELYEKVSHSKCSFMDFPSATNAIRKCVANRRTLVVLDDVWNAKDMKLFNIGCALLVTSQHTNVLEGMFERHSPNVSFVDIGTGLSQDDSLAFLTSWIRAELSDEAKNVAQEICDLVQGNPFCLAIIGNYMESDGDDVNKWQYLKNKLTDDNSRPFQGYSTSDYYDYSTIKPLIEERFNSFEEETQDYLKYFIAFPSNAKVPSKVIFH</sequence>
<dbReference type="EMBL" id="NCKU01001755">
    <property type="protein sequence ID" value="RWS11334.1"/>
    <property type="molecule type" value="Genomic_DNA"/>
</dbReference>